<keyword evidence="1" id="KW-0863">Zinc-finger</keyword>
<sequence>MSTRQTTPGPNPAVLVPPNILKRALSEDADCDAHPDTKKVKRTSENTPNAKDKRKRKKKKKKTPVVAPLELTTGSANATPAPNPAILFSPTPTPPKSPMNPTKGKHRATSAPSAAPVEAEREAQEPENLKDDQQTLQVSDAIESSSATIARLKQELSAQSISLKKHETALAQLSQSLTCQICLDLLHKPYALAPCGHVACYNCLVSWFTNEPEHHFLGPRKKTCPHCRATIRDRPVEVWSVKDMVTALVKSGLAIGLSVAPPPPPALPGTPQRTNANNPPDLWHNIFRSSIFRPQAANGNNEQPPVEDMGMLDMEDGGVYRCLDCMHEIWDGVCTSCNRVYPGHRVDDADFFDGEMFDDDSDLEDWRQHFFPINAAGTGIHYEGPIPMSHFWPYDDDDSIDESIADERSADDGSEGYDSFIDDGDDDDGGLQRAAAIIEVNNSDSDDTAGRHAPITPRIIELTDSDDEDEPVRLASRSTVRRSSNHVSTAPRGRTRNRILSPSESSDVIVVNDNDDRSDDDSNNESDASQEIRGHAMRSRSLELIICEVDDDEDDDNDDVDESPEYDDADESSGYICKSDDEDSTAWS</sequence>
<feature type="compositionally biased region" description="Low complexity" evidence="2">
    <location>
        <begin position="503"/>
        <end position="512"/>
    </location>
</feature>
<feature type="region of interest" description="Disordered" evidence="2">
    <location>
        <begin position="439"/>
        <end position="458"/>
    </location>
</feature>
<feature type="compositionally biased region" description="Acidic residues" evidence="2">
    <location>
        <begin position="548"/>
        <end position="571"/>
    </location>
</feature>
<dbReference type="InterPro" id="IPR013083">
    <property type="entry name" value="Znf_RING/FYVE/PHD"/>
</dbReference>
<organism evidence="4 5">
    <name type="scientific">Mycena pura</name>
    <dbReference type="NCBI Taxonomy" id="153505"/>
    <lineage>
        <taxon>Eukaryota</taxon>
        <taxon>Fungi</taxon>
        <taxon>Dikarya</taxon>
        <taxon>Basidiomycota</taxon>
        <taxon>Agaricomycotina</taxon>
        <taxon>Agaricomycetes</taxon>
        <taxon>Agaricomycetidae</taxon>
        <taxon>Agaricales</taxon>
        <taxon>Marasmiineae</taxon>
        <taxon>Mycenaceae</taxon>
        <taxon>Mycena</taxon>
    </lineage>
</organism>
<feature type="compositionally biased region" description="Basic residues" evidence="2">
    <location>
        <begin position="52"/>
        <end position="63"/>
    </location>
</feature>
<feature type="domain" description="RING-type" evidence="3">
    <location>
        <begin position="179"/>
        <end position="228"/>
    </location>
</feature>
<dbReference type="SMART" id="SM00184">
    <property type="entry name" value="RING"/>
    <property type="match status" value="1"/>
</dbReference>
<dbReference type="InterPro" id="IPR047126">
    <property type="entry name" value="RNF141-like"/>
</dbReference>
<comment type="caution">
    <text evidence="4">The sequence shown here is derived from an EMBL/GenBank/DDBJ whole genome shotgun (WGS) entry which is preliminary data.</text>
</comment>
<evidence type="ECO:0000313" key="4">
    <source>
        <dbReference type="EMBL" id="KAJ7216664.1"/>
    </source>
</evidence>
<proteinExistence type="predicted"/>
<name>A0AAD6VLQ5_9AGAR</name>
<feature type="compositionally biased region" description="Basic and acidic residues" evidence="2">
    <location>
        <begin position="31"/>
        <end position="44"/>
    </location>
</feature>
<reference evidence="4" key="1">
    <citation type="submission" date="2023-03" db="EMBL/GenBank/DDBJ databases">
        <title>Massive genome expansion in bonnet fungi (Mycena s.s.) driven by repeated elements and novel gene families across ecological guilds.</title>
        <authorList>
            <consortium name="Lawrence Berkeley National Laboratory"/>
            <person name="Harder C.B."/>
            <person name="Miyauchi S."/>
            <person name="Viragh M."/>
            <person name="Kuo A."/>
            <person name="Thoen E."/>
            <person name="Andreopoulos B."/>
            <person name="Lu D."/>
            <person name="Skrede I."/>
            <person name="Drula E."/>
            <person name="Henrissat B."/>
            <person name="Morin E."/>
            <person name="Kohler A."/>
            <person name="Barry K."/>
            <person name="LaButti K."/>
            <person name="Morin E."/>
            <person name="Salamov A."/>
            <person name="Lipzen A."/>
            <person name="Mereny Z."/>
            <person name="Hegedus B."/>
            <person name="Baldrian P."/>
            <person name="Stursova M."/>
            <person name="Weitz H."/>
            <person name="Taylor A."/>
            <person name="Grigoriev I.V."/>
            <person name="Nagy L.G."/>
            <person name="Martin F."/>
            <person name="Kauserud H."/>
        </authorList>
    </citation>
    <scope>NUCLEOTIDE SEQUENCE</scope>
    <source>
        <strain evidence="4">9144</strain>
    </source>
</reference>
<dbReference type="PROSITE" id="PS50089">
    <property type="entry name" value="ZF_RING_2"/>
    <property type="match status" value="1"/>
</dbReference>
<dbReference type="AlphaFoldDB" id="A0AAD6VLQ5"/>
<protein>
    <recommendedName>
        <fullName evidence="3">RING-type domain-containing protein</fullName>
    </recommendedName>
</protein>
<keyword evidence="1" id="KW-0862">Zinc</keyword>
<evidence type="ECO:0000313" key="5">
    <source>
        <dbReference type="Proteomes" id="UP001219525"/>
    </source>
</evidence>
<dbReference type="SUPFAM" id="SSF57850">
    <property type="entry name" value="RING/U-box"/>
    <property type="match status" value="1"/>
</dbReference>
<keyword evidence="1" id="KW-0479">Metal-binding</keyword>
<dbReference type="Proteomes" id="UP001219525">
    <property type="component" value="Unassembled WGS sequence"/>
</dbReference>
<dbReference type="Pfam" id="PF13920">
    <property type="entry name" value="zf-C3HC4_3"/>
    <property type="match status" value="1"/>
</dbReference>
<evidence type="ECO:0000259" key="3">
    <source>
        <dbReference type="PROSITE" id="PS50089"/>
    </source>
</evidence>
<feature type="region of interest" description="Disordered" evidence="2">
    <location>
        <begin position="463"/>
        <end position="588"/>
    </location>
</feature>
<feature type="compositionally biased region" description="Acidic residues" evidence="2">
    <location>
        <begin position="412"/>
        <end position="429"/>
    </location>
</feature>
<feature type="compositionally biased region" description="Basic and acidic residues" evidence="2">
    <location>
        <begin position="118"/>
        <end position="133"/>
    </location>
</feature>
<accession>A0AAD6VLQ5</accession>
<dbReference type="GO" id="GO:0008270">
    <property type="term" value="F:zinc ion binding"/>
    <property type="evidence" value="ECO:0007669"/>
    <property type="project" value="UniProtKB-KW"/>
</dbReference>
<evidence type="ECO:0000256" key="2">
    <source>
        <dbReference type="SAM" id="MobiDB-lite"/>
    </source>
</evidence>
<dbReference type="PANTHER" id="PTHR12109">
    <property type="entry name" value="RING FINGER PROTEIN 141-RELATED"/>
    <property type="match status" value="1"/>
</dbReference>
<feature type="region of interest" description="Disordered" evidence="2">
    <location>
        <begin position="1"/>
        <end position="136"/>
    </location>
</feature>
<dbReference type="InterPro" id="IPR001841">
    <property type="entry name" value="Znf_RING"/>
</dbReference>
<dbReference type="EMBL" id="JARJCW010000015">
    <property type="protein sequence ID" value="KAJ7216664.1"/>
    <property type="molecule type" value="Genomic_DNA"/>
</dbReference>
<dbReference type="Gene3D" id="3.30.40.10">
    <property type="entry name" value="Zinc/RING finger domain, C3HC4 (zinc finger)"/>
    <property type="match status" value="1"/>
</dbReference>
<evidence type="ECO:0000256" key="1">
    <source>
        <dbReference type="PROSITE-ProRule" id="PRU00175"/>
    </source>
</evidence>
<feature type="region of interest" description="Disordered" evidence="2">
    <location>
        <begin position="407"/>
        <end position="430"/>
    </location>
</feature>
<gene>
    <name evidence="4" type="ORF">GGX14DRAFT_442329</name>
</gene>
<keyword evidence="5" id="KW-1185">Reference proteome</keyword>